<proteinExistence type="evidence at transcript level"/>
<feature type="non-terminal residue" evidence="1">
    <location>
        <position position="129"/>
    </location>
</feature>
<protein>
    <submittedName>
        <fullName evidence="1">Uncharacterized protein</fullName>
    </submittedName>
</protein>
<dbReference type="EMBL" id="BT092944">
    <property type="protein sequence ID" value="ACU17291.1"/>
    <property type="molecule type" value="mRNA"/>
</dbReference>
<evidence type="ECO:0000313" key="1">
    <source>
        <dbReference type="EMBL" id="ACU17291.1"/>
    </source>
</evidence>
<accession>C6T679</accession>
<dbReference type="AlphaFoldDB" id="C6T679"/>
<name>C6T679_SOYBN</name>
<reference evidence="1" key="1">
    <citation type="submission" date="2009-08" db="EMBL/GenBank/DDBJ databases">
        <authorList>
            <person name="Cheung F."/>
            <person name="Xiao Y."/>
            <person name="Chan A."/>
            <person name="Moskal W."/>
            <person name="Town C.D."/>
        </authorList>
    </citation>
    <scope>NUCLEOTIDE SEQUENCE</scope>
</reference>
<sequence>MLLWLEFALFTRSRETQFPVSRPLAMCAISWTTPPLERISHSLLEFSSRRNSKTLFGDTGSQKEVAALRTLPSPGSGAGCGGGSVSSCWDEGLGLHRKHLLGFHYLTWWHCQSHLHGFLGHRSLKCSEA</sequence>
<organism evidence="1">
    <name type="scientific">Glycine max</name>
    <name type="common">Soybean</name>
    <name type="synonym">Glycine hispida</name>
    <dbReference type="NCBI Taxonomy" id="3847"/>
    <lineage>
        <taxon>Eukaryota</taxon>
        <taxon>Viridiplantae</taxon>
        <taxon>Streptophyta</taxon>
        <taxon>Embryophyta</taxon>
        <taxon>Tracheophyta</taxon>
        <taxon>Spermatophyta</taxon>
        <taxon>Magnoliopsida</taxon>
        <taxon>eudicotyledons</taxon>
        <taxon>Gunneridae</taxon>
        <taxon>Pentapetalae</taxon>
        <taxon>rosids</taxon>
        <taxon>fabids</taxon>
        <taxon>Fabales</taxon>
        <taxon>Fabaceae</taxon>
        <taxon>Papilionoideae</taxon>
        <taxon>50 kb inversion clade</taxon>
        <taxon>NPAAA clade</taxon>
        <taxon>indigoferoid/millettioid clade</taxon>
        <taxon>Phaseoleae</taxon>
        <taxon>Glycine</taxon>
        <taxon>Glycine subgen. Soja</taxon>
    </lineage>
</organism>